<sequence>MDTAMKTTFLSDEDMSHVQSILDEHGLSGFDASVRLWGRGKAIEVKGTLGRQELSCLLAIASFLGTSDEGSTDAANESALPSAAGAVMAMPAVLVDMPAASTSA</sequence>
<protein>
    <submittedName>
        <fullName evidence="1">Uncharacterized protein</fullName>
    </submittedName>
</protein>
<name>A0A4R7P3P7_9GAMM</name>
<reference evidence="1 2" key="1">
    <citation type="submission" date="2019-03" db="EMBL/GenBank/DDBJ databases">
        <title>Genomic Encyclopedia of Type Strains, Phase IV (KMG-IV): sequencing the most valuable type-strain genomes for metagenomic binning, comparative biology and taxonomic classification.</title>
        <authorList>
            <person name="Goeker M."/>
        </authorList>
    </citation>
    <scope>NUCLEOTIDE SEQUENCE [LARGE SCALE GENOMIC DNA]</scope>
    <source>
        <strain evidence="1 2">DSM 26377</strain>
    </source>
</reference>
<keyword evidence="2" id="KW-1185">Reference proteome</keyword>
<dbReference type="RefSeq" id="WP_133881847.1">
    <property type="nucleotide sequence ID" value="NZ_MWIN01000005.1"/>
</dbReference>
<evidence type="ECO:0000313" key="1">
    <source>
        <dbReference type="EMBL" id="TDU28287.1"/>
    </source>
</evidence>
<proteinExistence type="predicted"/>
<accession>A0A4R7P3P7</accession>
<evidence type="ECO:0000313" key="2">
    <source>
        <dbReference type="Proteomes" id="UP000295341"/>
    </source>
</evidence>
<dbReference type="AlphaFoldDB" id="A0A4R7P3P7"/>
<dbReference type="EMBL" id="SOBT01000009">
    <property type="protein sequence ID" value="TDU28287.1"/>
    <property type="molecule type" value="Genomic_DNA"/>
</dbReference>
<gene>
    <name evidence="1" type="ORF">DFR24_2654</name>
</gene>
<comment type="caution">
    <text evidence="1">The sequence shown here is derived from an EMBL/GenBank/DDBJ whole genome shotgun (WGS) entry which is preliminary data.</text>
</comment>
<organism evidence="1 2">
    <name type="scientific">Panacagrimonas perspica</name>
    <dbReference type="NCBI Taxonomy" id="381431"/>
    <lineage>
        <taxon>Bacteria</taxon>
        <taxon>Pseudomonadati</taxon>
        <taxon>Pseudomonadota</taxon>
        <taxon>Gammaproteobacteria</taxon>
        <taxon>Nevskiales</taxon>
        <taxon>Nevskiaceae</taxon>
        <taxon>Panacagrimonas</taxon>
    </lineage>
</organism>
<dbReference type="OrthoDB" id="7068441at2"/>
<dbReference type="Proteomes" id="UP000295341">
    <property type="component" value="Unassembled WGS sequence"/>
</dbReference>